<dbReference type="Proteomes" id="UP001291623">
    <property type="component" value="Unassembled WGS sequence"/>
</dbReference>
<evidence type="ECO:0000313" key="1">
    <source>
        <dbReference type="EMBL" id="KAK4357172.1"/>
    </source>
</evidence>
<comment type="caution">
    <text evidence="1">The sequence shown here is derived from an EMBL/GenBank/DDBJ whole genome shotgun (WGS) entry which is preliminary data.</text>
</comment>
<evidence type="ECO:0000313" key="2">
    <source>
        <dbReference type="Proteomes" id="UP001291623"/>
    </source>
</evidence>
<sequence length="71" mass="8419">MAYKRSGMDSYTGLIPYLHGVVKRRKSLQGFQRLKRENILCTSDEERRHNKLVLPKNRKRSVMPGCGLWKW</sequence>
<accession>A0AAE1V6F2</accession>
<keyword evidence="2" id="KW-1185">Reference proteome</keyword>
<reference evidence="1" key="1">
    <citation type="submission" date="2023-12" db="EMBL/GenBank/DDBJ databases">
        <title>Genome assembly of Anisodus tanguticus.</title>
        <authorList>
            <person name="Wang Y.-J."/>
        </authorList>
    </citation>
    <scope>NUCLEOTIDE SEQUENCE</scope>
    <source>
        <strain evidence="1">KB-2021</strain>
        <tissue evidence="1">Leaf</tissue>
    </source>
</reference>
<gene>
    <name evidence="1" type="ORF">RND71_022782</name>
</gene>
<dbReference type="AlphaFoldDB" id="A0AAE1V6F2"/>
<name>A0AAE1V6F2_9SOLA</name>
<organism evidence="1 2">
    <name type="scientific">Anisodus tanguticus</name>
    <dbReference type="NCBI Taxonomy" id="243964"/>
    <lineage>
        <taxon>Eukaryota</taxon>
        <taxon>Viridiplantae</taxon>
        <taxon>Streptophyta</taxon>
        <taxon>Embryophyta</taxon>
        <taxon>Tracheophyta</taxon>
        <taxon>Spermatophyta</taxon>
        <taxon>Magnoliopsida</taxon>
        <taxon>eudicotyledons</taxon>
        <taxon>Gunneridae</taxon>
        <taxon>Pentapetalae</taxon>
        <taxon>asterids</taxon>
        <taxon>lamiids</taxon>
        <taxon>Solanales</taxon>
        <taxon>Solanaceae</taxon>
        <taxon>Solanoideae</taxon>
        <taxon>Hyoscyameae</taxon>
        <taxon>Anisodus</taxon>
    </lineage>
</organism>
<proteinExistence type="predicted"/>
<dbReference type="EMBL" id="JAVYJV010000012">
    <property type="protein sequence ID" value="KAK4357172.1"/>
    <property type="molecule type" value="Genomic_DNA"/>
</dbReference>
<protein>
    <submittedName>
        <fullName evidence="1">Uncharacterized protein</fullName>
    </submittedName>
</protein>